<protein>
    <submittedName>
        <fullName evidence="1">Uncharacterized protein</fullName>
    </submittedName>
</protein>
<evidence type="ECO:0000313" key="2">
    <source>
        <dbReference type="Proteomes" id="UP000076722"/>
    </source>
</evidence>
<organism evidence="1 2">
    <name type="scientific">Sistotremastrum niveocremeum HHB9708</name>
    <dbReference type="NCBI Taxonomy" id="1314777"/>
    <lineage>
        <taxon>Eukaryota</taxon>
        <taxon>Fungi</taxon>
        <taxon>Dikarya</taxon>
        <taxon>Basidiomycota</taxon>
        <taxon>Agaricomycotina</taxon>
        <taxon>Agaricomycetes</taxon>
        <taxon>Sistotremastrales</taxon>
        <taxon>Sistotremastraceae</taxon>
        <taxon>Sertulicium</taxon>
        <taxon>Sertulicium niveocremeum</taxon>
    </lineage>
</organism>
<keyword evidence="2" id="KW-1185">Reference proteome</keyword>
<proteinExistence type="predicted"/>
<sequence>MDYLFNFVLSAAITFQIISSRHVHTTVFRTSVAAFGLVIDQLSLMNSSEAMADRQQTGSSADSSKNIDPYLAFATFFTVAYVAGSPPIPEFEAANSAIPDILYCFVLPEGPIKNGVTGAFGVFSSGYLFSIIMHGMILVLERIFSVYRVSIVIAVPLFILRDTESLVIEGLLGPMYLNYCWAEILEAAVFSSRQDVRSVWHLLLPSERATIEAKNLSEDVEAGVNVIVAGTALLTEQRAHPVLERC</sequence>
<gene>
    <name evidence="1" type="ORF">SISNIDRAFT_470108</name>
</gene>
<evidence type="ECO:0000313" key="1">
    <source>
        <dbReference type="EMBL" id="KZS88488.1"/>
    </source>
</evidence>
<dbReference type="AlphaFoldDB" id="A0A164P8Z2"/>
<dbReference type="EMBL" id="KV419436">
    <property type="protein sequence ID" value="KZS88488.1"/>
    <property type="molecule type" value="Genomic_DNA"/>
</dbReference>
<dbReference type="OrthoDB" id="3046318at2759"/>
<reference evidence="1 2" key="1">
    <citation type="journal article" date="2016" name="Mol. Biol. Evol.">
        <title>Comparative Genomics of Early-Diverging Mushroom-Forming Fungi Provides Insights into the Origins of Lignocellulose Decay Capabilities.</title>
        <authorList>
            <person name="Nagy L.G."/>
            <person name="Riley R."/>
            <person name="Tritt A."/>
            <person name="Adam C."/>
            <person name="Daum C."/>
            <person name="Floudas D."/>
            <person name="Sun H."/>
            <person name="Yadav J.S."/>
            <person name="Pangilinan J."/>
            <person name="Larsson K.H."/>
            <person name="Matsuura K."/>
            <person name="Barry K."/>
            <person name="Labutti K."/>
            <person name="Kuo R."/>
            <person name="Ohm R.A."/>
            <person name="Bhattacharya S.S."/>
            <person name="Shirouzu T."/>
            <person name="Yoshinaga Y."/>
            <person name="Martin F.M."/>
            <person name="Grigoriev I.V."/>
            <person name="Hibbett D.S."/>
        </authorList>
    </citation>
    <scope>NUCLEOTIDE SEQUENCE [LARGE SCALE GENOMIC DNA]</scope>
    <source>
        <strain evidence="1 2">HHB9708</strain>
    </source>
</reference>
<name>A0A164P8Z2_9AGAM</name>
<accession>A0A164P8Z2</accession>
<dbReference type="Proteomes" id="UP000076722">
    <property type="component" value="Unassembled WGS sequence"/>
</dbReference>